<evidence type="ECO:0000313" key="6">
    <source>
        <dbReference type="Proteomes" id="UP000094296"/>
    </source>
</evidence>
<evidence type="ECO:0000256" key="1">
    <source>
        <dbReference type="ARBA" id="ARBA00009477"/>
    </source>
</evidence>
<feature type="domain" description="CzcB-like barrel-sandwich hybrid" evidence="3">
    <location>
        <begin position="73"/>
        <end position="259"/>
    </location>
</feature>
<evidence type="ECO:0000256" key="2">
    <source>
        <dbReference type="SAM" id="Coils"/>
    </source>
</evidence>
<dbReference type="EMBL" id="MIJE01000011">
    <property type="protein sequence ID" value="OEF97428.1"/>
    <property type="molecule type" value="Genomic_DNA"/>
</dbReference>
<dbReference type="Pfam" id="PF25973">
    <property type="entry name" value="BSH_CzcB"/>
    <property type="match status" value="1"/>
</dbReference>
<evidence type="ECO:0000259" key="4">
    <source>
        <dbReference type="Pfam" id="PF25989"/>
    </source>
</evidence>
<dbReference type="RefSeq" id="WP_069642826.1">
    <property type="nucleotide sequence ID" value="NZ_MIJE01000011.1"/>
</dbReference>
<comment type="caution">
    <text evidence="5">The sequence shown here is derived from an EMBL/GenBank/DDBJ whole genome shotgun (WGS) entry which is preliminary data.</text>
</comment>
<sequence>MDWFYKDGKKFKVFLLIILSAILLFGCGSESASTQNENEQLEEIKRVKTTHVEERVLGEPITIRADIHPFESVQAVAEMSGRIVSLSHKVGDALSKGQPVISLDAQDIDLQVKRADVNIERLELQLQKAITDQNLAISTLQGQINTLKNQLDVANKDLERRQELYNHRAIPLVELEAAENQVERLKLEMDILEEQLLVAQKTDAIDLLHIQIKETEITYEEANRQLQRTIIESPISGIISELPVQSGETVSAGQPVFTVEQHNSLLVKAVITEKDLPIVYENRQLTLMVPVLNKEVEAKVSYISPSASANQNGFLVEFIIDNQDRMVKPGMNAQLLLSDELAGATLIVPVGAILQDNGDKYVFVIEGNTAKKQIIVTGREMRDVVEVIDGLAIGDQIVNVGQNLLNDGDTVQVVE</sequence>
<dbReference type="Proteomes" id="UP000094296">
    <property type="component" value="Unassembled WGS sequence"/>
</dbReference>
<dbReference type="Gene3D" id="1.10.287.470">
    <property type="entry name" value="Helix hairpin bin"/>
    <property type="match status" value="1"/>
</dbReference>
<protein>
    <submittedName>
        <fullName evidence="5">Uncharacterized protein</fullName>
    </submittedName>
</protein>
<proteinExistence type="inferred from homology"/>
<evidence type="ECO:0000313" key="5">
    <source>
        <dbReference type="EMBL" id="OEF97428.1"/>
    </source>
</evidence>
<dbReference type="PANTHER" id="PTHR30469">
    <property type="entry name" value="MULTIDRUG RESISTANCE PROTEIN MDTA"/>
    <property type="match status" value="1"/>
</dbReference>
<dbReference type="NCBIfam" id="TIGR01730">
    <property type="entry name" value="RND_mfp"/>
    <property type="match status" value="1"/>
</dbReference>
<dbReference type="GO" id="GO:0015562">
    <property type="term" value="F:efflux transmembrane transporter activity"/>
    <property type="evidence" value="ECO:0007669"/>
    <property type="project" value="TreeGrafter"/>
</dbReference>
<dbReference type="STRING" id="766136.BHF68_04255"/>
<feature type="domain" description="YknX-like C-terminal permuted SH3-like" evidence="4">
    <location>
        <begin position="347"/>
        <end position="413"/>
    </location>
</feature>
<dbReference type="InterPro" id="IPR058637">
    <property type="entry name" value="YknX-like_C"/>
</dbReference>
<dbReference type="SUPFAM" id="SSF111369">
    <property type="entry name" value="HlyD-like secretion proteins"/>
    <property type="match status" value="1"/>
</dbReference>
<dbReference type="InterPro" id="IPR058647">
    <property type="entry name" value="BSH_CzcB-like"/>
</dbReference>
<dbReference type="GO" id="GO:1990281">
    <property type="term" value="C:efflux pump complex"/>
    <property type="evidence" value="ECO:0007669"/>
    <property type="project" value="TreeGrafter"/>
</dbReference>
<keyword evidence="6" id="KW-1185">Reference proteome</keyword>
<feature type="coiled-coil region" evidence="2">
    <location>
        <begin position="105"/>
        <end position="232"/>
    </location>
</feature>
<dbReference type="Gene3D" id="2.40.420.20">
    <property type="match status" value="1"/>
</dbReference>
<gene>
    <name evidence="5" type="ORF">BHF68_04255</name>
</gene>
<evidence type="ECO:0000259" key="3">
    <source>
        <dbReference type="Pfam" id="PF25973"/>
    </source>
</evidence>
<accession>A0A1E5G2Y9</accession>
<dbReference type="AlphaFoldDB" id="A0A1E5G2Y9"/>
<dbReference type="InterPro" id="IPR006143">
    <property type="entry name" value="RND_pump_MFP"/>
</dbReference>
<dbReference type="PANTHER" id="PTHR30469:SF15">
    <property type="entry name" value="HLYD FAMILY OF SECRETION PROTEINS"/>
    <property type="match status" value="1"/>
</dbReference>
<comment type="similarity">
    <text evidence="1">Belongs to the membrane fusion protein (MFP) (TC 8.A.1) family.</text>
</comment>
<dbReference type="Gene3D" id="2.40.50.100">
    <property type="match status" value="1"/>
</dbReference>
<dbReference type="Pfam" id="PF25989">
    <property type="entry name" value="YknX_C"/>
    <property type="match status" value="1"/>
</dbReference>
<reference evidence="5 6" key="1">
    <citation type="submission" date="2016-09" db="EMBL/GenBank/DDBJ databases">
        <title>Draft genome sequence for the type strain of Desulfuribacillus alkaliarsenatis AHT28, an obligately anaerobic, sulfidogenic bacterium isolated from Russian soda lake sediments.</title>
        <authorList>
            <person name="Abin C.A."/>
            <person name="Hollibaugh J.T."/>
        </authorList>
    </citation>
    <scope>NUCLEOTIDE SEQUENCE [LARGE SCALE GENOMIC DNA]</scope>
    <source>
        <strain evidence="5 6">AHT28</strain>
    </source>
</reference>
<organism evidence="5 6">
    <name type="scientific">Desulfuribacillus alkaliarsenatis</name>
    <dbReference type="NCBI Taxonomy" id="766136"/>
    <lineage>
        <taxon>Bacteria</taxon>
        <taxon>Bacillati</taxon>
        <taxon>Bacillota</taxon>
        <taxon>Desulfuribacillia</taxon>
        <taxon>Desulfuribacillales</taxon>
        <taxon>Desulfuribacillaceae</taxon>
        <taxon>Desulfuribacillus</taxon>
    </lineage>
</organism>
<dbReference type="Gene3D" id="2.40.30.170">
    <property type="match status" value="1"/>
</dbReference>
<name>A0A1E5G2Y9_9FIRM</name>
<dbReference type="OrthoDB" id="1633529at2"/>
<keyword evidence="2" id="KW-0175">Coiled coil</keyword>
<dbReference type="PROSITE" id="PS51257">
    <property type="entry name" value="PROKAR_LIPOPROTEIN"/>
    <property type="match status" value="1"/>
</dbReference>